<accession>A0ABD1M8P9</accession>
<protein>
    <submittedName>
        <fullName evidence="3">Uncharacterized protein</fullName>
    </submittedName>
</protein>
<feature type="region of interest" description="Disordered" evidence="2">
    <location>
        <begin position="108"/>
        <end position="131"/>
    </location>
</feature>
<dbReference type="Proteomes" id="UP001603857">
    <property type="component" value="Unassembled WGS sequence"/>
</dbReference>
<organism evidence="3 4">
    <name type="scientific">Flemingia macrophylla</name>
    <dbReference type="NCBI Taxonomy" id="520843"/>
    <lineage>
        <taxon>Eukaryota</taxon>
        <taxon>Viridiplantae</taxon>
        <taxon>Streptophyta</taxon>
        <taxon>Embryophyta</taxon>
        <taxon>Tracheophyta</taxon>
        <taxon>Spermatophyta</taxon>
        <taxon>Magnoliopsida</taxon>
        <taxon>eudicotyledons</taxon>
        <taxon>Gunneridae</taxon>
        <taxon>Pentapetalae</taxon>
        <taxon>rosids</taxon>
        <taxon>fabids</taxon>
        <taxon>Fabales</taxon>
        <taxon>Fabaceae</taxon>
        <taxon>Papilionoideae</taxon>
        <taxon>50 kb inversion clade</taxon>
        <taxon>NPAAA clade</taxon>
        <taxon>indigoferoid/millettioid clade</taxon>
        <taxon>Phaseoleae</taxon>
        <taxon>Flemingia</taxon>
    </lineage>
</organism>
<proteinExistence type="inferred from homology"/>
<dbReference type="PANTHER" id="PTHR22603:SF93">
    <property type="entry name" value="RE24176P"/>
    <property type="match status" value="1"/>
</dbReference>
<evidence type="ECO:0000313" key="4">
    <source>
        <dbReference type="Proteomes" id="UP001603857"/>
    </source>
</evidence>
<dbReference type="AlphaFoldDB" id="A0ABD1M8P9"/>
<dbReference type="Gene3D" id="3.30.200.20">
    <property type="entry name" value="Phosphorylase Kinase, domain 1"/>
    <property type="match status" value="1"/>
</dbReference>
<keyword evidence="4" id="KW-1185">Reference proteome</keyword>
<sequence length="377" mass="43195">MEVLTVVASDLGDPIHDVNAWQVIPLKGAMTNEPTKNGGEVRNVLVRLYGEGVEVFFDREEEVRTFEYMSKHGQGPHLLGRFTFGRVEEFIHAKLKALRLKELSDDIKSQRMKQNNDKGQKKSNNKDMLPNLLRHEPPSFTSRALRAAVIYFVRVASRRRLLRERCESLSSTSRGLKVVLSYCGQQQVELSTFNCLGNTSSRVRNTANVMASKTKIHIVLEFVTGGELFDKIMMKPYIWFETSVGLIQQVEPEIAMYCPLKEIIQKDMGSSKNCAICLPFVFVVLVFMVTEICADNRRVELTNKILNYNNQVLMHLHLLSFSPLLEHYPNLVVKHYRFYQKDKDACKLHATVRCTSPCYHPSQEALRKTLCEMNTDS</sequence>
<evidence type="ECO:0000313" key="3">
    <source>
        <dbReference type="EMBL" id="KAL2332190.1"/>
    </source>
</evidence>
<gene>
    <name evidence="3" type="ORF">Fmac_019771</name>
</gene>
<dbReference type="SUPFAM" id="SSF56112">
    <property type="entry name" value="Protein kinase-like (PK-like)"/>
    <property type="match status" value="1"/>
</dbReference>
<evidence type="ECO:0000256" key="2">
    <source>
        <dbReference type="SAM" id="MobiDB-lite"/>
    </source>
</evidence>
<evidence type="ECO:0000256" key="1">
    <source>
        <dbReference type="ARBA" id="ARBA00038211"/>
    </source>
</evidence>
<dbReference type="PANTHER" id="PTHR22603">
    <property type="entry name" value="CHOLINE/ETHANOALAMINE KINASE"/>
    <property type="match status" value="1"/>
</dbReference>
<comment type="caution">
    <text evidence="3">The sequence shown here is derived from an EMBL/GenBank/DDBJ whole genome shotgun (WGS) entry which is preliminary data.</text>
</comment>
<name>A0ABD1M8P9_9FABA</name>
<comment type="similarity">
    <text evidence="1">Belongs to the choline/ethanolamine kinase family.</text>
</comment>
<feature type="compositionally biased region" description="Basic and acidic residues" evidence="2">
    <location>
        <begin position="108"/>
        <end position="120"/>
    </location>
</feature>
<dbReference type="EMBL" id="JBGMDY010000006">
    <property type="protein sequence ID" value="KAL2332190.1"/>
    <property type="molecule type" value="Genomic_DNA"/>
</dbReference>
<dbReference type="InterPro" id="IPR011009">
    <property type="entry name" value="Kinase-like_dom_sf"/>
</dbReference>
<dbReference type="Pfam" id="PF01633">
    <property type="entry name" value="Choline_kinase"/>
    <property type="match status" value="1"/>
</dbReference>
<reference evidence="3 4" key="1">
    <citation type="submission" date="2024-08" db="EMBL/GenBank/DDBJ databases">
        <title>Insights into the chromosomal genome structure of Flemingia macrophylla.</title>
        <authorList>
            <person name="Ding Y."/>
            <person name="Zhao Y."/>
            <person name="Bi W."/>
            <person name="Wu M."/>
            <person name="Zhao G."/>
            <person name="Gong Y."/>
            <person name="Li W."/>
            <person name="Zhang P."/>
        </authorList>
    </citation>
    <scope>NUCLEOTIDE SEQUENCE [LARGE SCALE GENOMIC DNA]</scope>
    <source>
        <strain evidence="3">DYQJB</strain>
        <tissue evidence="3">Leaf</tissue>
    </source>
</reference>